<proteinExistence type="predicted"/>
<feature type="region of interest" description="Disordered" evidence="1">
    <location>
        <begin position="1"/>
        <end position="85"/>
    </location>
</feature>
<dbReference type="EMBL" id="VIIS01001332">
    <property type="protein sequence ID" value="KAF0299790.1"/>
    <property type="molecule type" value="Genomic_DNA"/>
</dbReference>
<name>A0A6A4W7Z5_AMPAM</name>
<gene>
    <name evidence="2" type="ORF">FJT64_027574</name>
</gene>
<organism evidence="2 3">
    <name type="scientific">Amphibalanus amphitrite</name>
    <name type="common">Striped barnacle</name>
    <name type="synonym">Balanus amphitrite</name>
    <dbReference type="NCBI Taxonomy" id="1232801"/>
    <lineage>
        <taxon>Eukaryota</taxon>
        <taxon>Metazoa</taxon>
        <taxon>Ecdysozoa</taxon>
        <taxon>Arthropoda</taxon>
        <taxon>Crustacea</taxon>
        <taxon>Multicrustacea</taxon>
        <taxon>Cirripedia</taxon>
        <taxon>Thoracica</taxon>
        <taxon>Thoracicalcarea</taxon>
        <taxon>Balanomorpha</taxon>
        <taxon>Balanoidea</taxon>
        <taxon>Balanidae</taxon>
        <taxon>Amphibalaninae</taxon>
        <taxon>Amphibalanus</taxon>
    </lineage>
</organism>
<evidence type="ECO:0000256" key="1">
    <source>
        <dbReference type="SAM" id="MobiDB-lite"/>
    </source>
</evidence>
<accession>A0A6A4W7Z5</accession>
<feature type="compositionally biased region" description="Basic and acidic residues" evidence="1">
    <location>
        <begin position="40"/>
        <end position="57"/>
    </location>
</feature>
<comment type="caution">
    <text evidence="2">The sequence shown here is derived from an EMBL/GenBank/DDBJ whole genome shotgun (WGS) entry which is preliminary data.</text>
</comment>
<keyword evidence="3" id="KW-1185">Reference proteome</keyword>
<dbReference type="Proteomes" id="UP000440578">
    <property type="component" value="Unassembled WGS sequence"/>
</dbReference>
<dbReference type="AlphaFoldDB" id="A0A6A4W7Z5"/>
<sequence length="95" mass="10451">MARPPRTCRPATRLTGRPAGPDGRGEWSGRGQTPAPAGAQRRDPEPPAPRRRDDGPARARRPPGTREQRSRTAHPSVGPRARRSRVYACLRSLAR</sequence>
<protein>
    <submittedName>
        <fullName evidence="2">Uncharacterized protein</fullName>
    </submittedName>
</protein>
<reference evidence="2 3" key="1">
    <citation type="submission" date="2019-07" db="EMBL/GenBank/DDBJ databases">
        <title>Draft genome assembly of a fouling barnacle, Amphibalanus amphitrite (Darwin, 1854): The first reference genome for Thecostraca.</title>
        <authorList>
            <person name="Kim W."/>
        </authorList>
    </citation>
    <scope>NUCLEOTIDE SEQUENCE [LARGE SCALE GENOMIC DNA]</scope>
    <source>
        <strain evidence="2">SNU_AA5</strain>
        <tissue evidence="2">Soma without cirri and trophi</tissue>
    </source>
</reference>
<evidence type="ECO:0000313" key="3">
    <source>
        <dbReference type="Proteomes" id="UP000440578"/>
    </source>
</evidence>
<feature type="compositionally biased region" description="Low complexity" evidence="1">
    <location>
        <begin position="1"/>
        <end position="13"/>
    </location>
</feature>
<evidence type="ECO:0000313" key="2">
    <source>
        <dbReference type="EMBL" id="KAF0299790.1"/>
    </source>
</evidence>